<evidence type="ECO:0000256" key="8">
    <source>
        <dbReference type="ARBA" id="ARBA00022989"/>
    </source>
</evidence>
<evidence type="ECO:0000259" key="14">
    <source>
        <dbReference type="Pfam" id="PF00852"/>
    </source>
</evidence>
<dbReference type="Pfam" id="PF17039">
    <property type="entry name" value="Glyco_tran_10_N"/>
    <property type="match status" value="1"/>
</dbReference>
<evidence type="ECO:0000256" key="7">
    <source>
        <dbReference type="ARBA" id="ARBA00022968"/>
    </source>
</evidence>
<dbReference type="GO" id="GO:0008417">
    <property type="term" value="F:fucosyltransferase activity"/>
    <property type="evidence" value="ECO:0007669"/>
    <property type="project" value="InterPro"/>
</dbReference>
<evidence type="ECO:0000256" key="4">
    <source>
        <dbReference type="ARBA" id="ARBA00022676"/>
    </source>
</evidence>
<keyword evidence="8" id="KW-1133">Transmembrane helix</keyword>
<keyword evidence="10" id="KW-0472">Membrane</keyword>
<evidence type="ECO:0000313" key="16">
    <source>
        <dbReference type="EMBL" id="KAK3092248.1"/>
    </source>
</evidence>
<feature type="region of interest" description="Disordered" evidence="13">
    <location>
        <begin position="25"/>
        <end position="135"/>
    </location>
</feature>
<keyword evidence="7" id="KW-0735">Signal-anchor</keyword>
<dbReference type="GO" id="GO:0032580">
    <property type="term" value="C:Golgi cisterna membrane"/>
    <property type="evidence" value="ECO:0007669"/>
    <property type="project" value="UniProtKB-SubCell"/>
</dbReference>
<evidence type="ECO:0000256" key="5">
    <source>
        <dbReference type="ARBA" id="ARBA00022679"/>
    </source>
</evidence>
<feature type="domain" description="Fucosyltransferase C-terminal" evidence="14">
    <location>
        <begin position="267"/>
        <end position="438"/>
    </location>
</feature>
<evidence type="ECO:0000256" key="13">
    <source>
        <dbReference type="SAM" id="MobiDB-lite"/>
    </source>
</evidence>
<reference evidence="16" key="1">
    <citation type="submission" date="2019-08" db="EMBL/GenBank/DDBJ databases">
        <title>The improved chromosome-level genome for the pearl oyster Pinctada fucata martensii using PacBio sequencing and Hi-C.</title>
        <authorList>
            <person name="Zheng Z."/>
        </authorList>
    </citation>
    <scope>NUCLEOTIDE SEQUENCE</scope>
    <source>
        <strain evidence="16">ZZ-2019</strain>
        <tissue evidence="16">Adductor muscle</tissue>
    </source>
</reference>
<proteinExistence type="inferred from homology"/>
<dbReference type="PANTHER" id="PTHR48438:SF1">
    <property type="entry name" value="ALPHA-(1,3)-FUCOSYLTRANSFERASE C-RELATED"/>
    <property type="match status" value="1"/>
</dbReference>
<dbReference type="SUPFAM" id="SSF53756">
    <property type="entry name" value="UDP-Glycosyltransferase/glycogen phosphorylase"/>
    <property type="match status" value="1"/>
</dbReference>
<comment type="pathway">
    <text evidence="2">Protein modification; protein glycosylation.</text>
</comment>
<evidence type="ECO:0000256" key="1">
    <source>
        <dbReference type="ARBA" id="ARBA00004323"/>
    </source>
</evidence>
<keyword evidence="9 12" id="KW-0333">Golgi apparatus</keyword>
<evidence type="ECO:0000313" key="17">
    <source>
        <dbReference type="Proteomes" id="UP001186944"/>
    </source>
</evidence>
<keyword evidence="4 12" id="KW-0328">Glycosyltransferase</keyword>
<dbReference type="FunFam" id="3.40.50.11660:FF:000002">
    <property type="entry name" value="Alpha-(1,3)-fucosyltransferase"/>
    <property type="match status" value="1"/>
</dbReference>
<evidence type="ECO:0000259" key="15">
    <source>
        <dbReference type="Pfam" id="PF17039"/>
    </source>
</evidence>
<gene>
    <name evidence="16" type="ORF">FSP39_000311</name>
</gene>
<dbReference type="AlphaFoldDB" id="A0AA88XUS2"/>
<dbReference type="PANTHER" id="PTHR48438">
    <property type="entry name" value="ALPHA-(1,3)-FUCOSYLTRANSFERASE C-RELATED"/>
    <property type="match status" value="1"/>
</dbReference>
<evidence type="ECO:0000256" key="9">
    <source>
        <dbReference type="ARBA" id="ARBA00023034"/>
    </source>
</evidence>
<feature type="compositionally biased region" description="Low complexity" evidence="13">
    <location>
        <begin position="25"/>
        <end position="70"/>
    </location>
</feature>
<keyword evidence="5 12" id="KW-0808">Transferase</keyword>
<feature type="domain" description="Fucosyltransferase N-terminal" evidence="15">
    <location>
        <begin position="146"/>
        <end position="247"/>
    </location>
</feature>
<dbReference type="Pfam" id="PF00852">
    <property type="entry name" value="Glyco_transf_10"/>
    <property type="match status" value="1"/>
</dbReference>
<evidence type="ECO:0000256" key="3">
    <source>
        <dbReference type="ARBA" id="ARBA00008919"/>
    </source>
</evidence>
<dbReference type="GO" id="GO:0000139">
    <property type="term" value="C:Golgi membrane"/>
    <property type="evidence" value="ECO:0007669"/>
    <property type="project" value="UniProtKB-SubCell"/>
</dbReference>
<evidence type="ECO:0000256" key="11">
    <source>
        <dbReference type="ARBA" id="ARBA00023180"/>
    </source>
</evidence>
<evidence type="ECO:0000256" key="2">
    <source>
        <dbReference type="ARBA" id="ARBA00004922"/>
    </source>
</evidence>
<keyword evidence="6 12" id="KW-0812">Transmembrane</keyword>
<sequence length="451" mass="51351">MLLVALFENLDTDFVRIPAPQPLSLPASAPVKPASPHVKPASAPVKPASPHVKPASAPAKPASPHVKPASLPVKPASPHVKPASLPAKPASPHVKPASLPVKPASPFLKPASPHVKPASLPAKPASPHVKPASPPVKPASPFLKPNPVKILYWNPPNWVGTEKSLNAKECLKNRCQVTYNRMELDDAIAVIFEVQRAVQLPKKRMGQVWIFSTMESIRYNYNDMKNYDRKFNWTWTYRRDSDILKMYDTIQKRKTPDFTLKPKEILKHKSKDIFWMVGHCSTSSKREEYVKKLKKYMKVDIIGSCGVKRCAMSNEECFLHYEKDYRYYLSFENSLCRDYATEKLFGPFIANIVPITRGGYNASLFVPPNSYINANDFSSPYQLYQHLINVSSNADFYEHFFAWKQFYNPVHPNHWCDLCSRVINKSKYHRVYENIRRWWKGGSDTSNILGF</sequence>
<comment type="caution">
    <text evidence="16">The sequence shown here is derived from an EMBL/GenBank/DDBJ whole genome shotgun (WGS) entry which is preliminary data.</text>
</comment>
<dbReference type="InterPro" id="IPR031481">
    <property type="entry name" value="Glyco_tran_10_N"/>
</dbReference>
<comment type="subcellular location">
    <subcellularLocation>
        <location evidence="1">Golgi apparatus membrane</location>
        <topology evidence="1">Single-pass type II membrane protein</topology>
    </subcellularLocation>
    <subcellularLocation>
        <location evidence="12">Golgi apparatus</location>
        <location evidence="12">Golgi stack membrane</location>
        <topology evidence="12">Single-pass type II membrane protein</topology>
    </subcellularLocation>
</comment>
<accession>A0AA88XUS2</accession>
<keyword evidence="17" id="KW-1185">Reference proteome</keyword>
<dbReference type="InterPro" id="IPR038577">
    <property type="entry name" value="GT10-like_C_sf"/>
</dbReference>
<dbReference type="InterPro" id="IPR055270">
    <property type="entry name" value="Glyco_tran_10_C"/>
</dbReference>
<protein>
    <recommendedName>
        <fullName evidence="12">Fucosyltransferase</fullName>
        <ecNumber evidence="12">2.4.1.-</ecNumber>
    </recommendedName>
</protein>
<organism evidence="16 17">
    <name type="scientific">Pinctada imbricata</name>
    <name type="common">Atlantic pearl-oyster</name>
    <name type="synonym">Pinctada martensii</name>
    <dbReference type="NCBI Taxonomy" id="66713"/>
    <lineage>
        <taxon>Eukaryota</taxon>
        <taxon>Metazoa</taxon>
        <taxon>Spiralia</taxon>
        <taxon>Lophotrochozoa</taxon>
        <taxon>Mollusca</taxon>
        <taxon>Bivalvia</taxon>
        <taxon>Autobranchia</taxon>
        <taxon>Pteriomorphia</taxon>
        <taxon>Pterioida</taxon>
        <taxon>Pterioidea</taxon>
        <taxon>Pteriidae</taxon>
        <taxon>Pinctada</taxon>
    </lineage>
</organism>
<name>A0AA88XUS2_PINIB</name>
<dbReference type="EMBL" id="VSWD01000009">
    <property type="protein sequence ID" value="KAK3092248.1"/>
    <property type="molecule type" value="Genomic_DNA"/>
</dbReference>
<evidence type="ECO:0000256" key="12">
    <source>
        <dbReference type="RuleBase" id="RU003832"/>
    </source>
</evidence>
<keyword evidence="11" id="KW-0325">Glycoprotein</keyword>
<evidence type="ECO:0000256" key="6">
    <source>
        <dbReference type="ARBA" id="ARBA00022692"/>
    </source>
</evidence>
<dbReference type="Gene3D" id="3.40.50.11660">
    <property type="entry name" value="Glycosyl transferase family 10, C-terminal domain"/>
    <property type="match status" value="1"/>
</dbReference>
<evidence type="ECO:0000256" key="10">
    <source>
        <dbReference type="ARBA" id="ARBA00023136"/>
    </source>
</evidence>
<feature type="compositionally biased region" description="Low complexity" evidence="13">
    <location>
        <begin position="116"/>
        <end position="131"/>
    </location>
</feature>
<comment type="similarity">
    <text evidence="3 12">Belongs to the glycosyltransferase 10 family.</text>
</comment>
<dbReference type="EC" id="2.4.1.-" evidence="12"/>
<feature type="compositionally biased region" description="Low complexity" evidence="13">
    <location>
        <begin position="81"/>
        <end position="92"/>
    </location>
</feature>
<dbReference type="InterPro" id="IPR001503">
    <property type="entry name" value="Glyco_trans_10"/>
</dbReference>
<dbReference type="Proteomes" id="UP001186944">
    <property type="component" value="Unassembled WGS sequence"/>
</dbReference>